<dbReference type="GeneTree" id="ENSGT01030000239933"/>
<proteinExistence type="predicted"/>
<dbReference type="GO" id="GO:0006508">
    <property type="term" value="P:proteolysis"/>
    <property type="evidence" value="ECO:0007669"/>
    <property type="project" value="InterPro"/>
</dbReference>
<reference evidence="2" key="2">
    <citation type="submission" date="2025-09" db="UniProtKB">
        <authorList>
            <consortium name="Ensembl"/>
        </authorList>
    </citation>
    <scope>IDENTIFICATION</scope>
</reference>
<dbReference type="SUPFAM" id="SSF47986">
    <property type="entry name" value="DEATH domain"/>
    <property type="match status" value="1"/>
</dbReference>
<dbReference type="Gene3D" id="1.10.533.10">
    <property type="entry name" value="Death Domain, Fas"/>
    <property type="match status" value="1"/>
</dbReference>
<dbReference type="GO" id="GO:0042981">
    <property type="term" value="P:regulation of apoptotic process"/>
    <property type="evidence" value="ECO:0007669"/>
    <property type="project" value="InterPro"/>
</dbReference>
<dbReference type="GO" id="GO:0072559">
    <property type="term" value="C:NLRP3 inflammasome complex"/>
    <property type="evidence" value="ECO:0007669"/>
    <property type="project" value="TreeGrafter"/>
</dbReference>
<sequence>LPEEILRIRSKFVQRVTIQVLKGLLDDLYEREVVSLEEKDSLMEEWRSKADRARCLADMVIGKGEEASQKMIDSMKERDKHLCSTLGLFSSPSAAVAEL</sequence>
<dbReference type="GO" id="GO:0004197">
    <property type="term" value="F:cysteine-type endopeptidase activity"/>
    <property type="evidence" value="ECO:0007669"/>
    <property type="project" value="InterPro"/>
</dbReference>
<protein>
    <recommendedName>
        <fullName evidence="1">CARD domain-containing protein</fullName>
    </recommendedName>
</protein>
<dbReference type="InterPro" id="IPR002398">
    <property type="entry name" value="Pept_C14"/>
</dbReference>
<dbReference type="PANTHER" id="PTHR47901:SF3">
    <property type="entry name" value="CASPASE-1"/>
    <property type="match status" value="1"/>
</dbReference>
<dbReference type="AlphaFoldDB" id="A0A8C5AHQ0"/>
<dbReference type="Ensembl" id="ENSGMOT00000036297.1">
    <property type="protein sequence ID" value="ENSGMOP00000032173.1"/>
    <property type="gene ID" value="ENSGMOG00000036031.1"/>
</dbReference>
<keyword evidence="3" id="KW-1185">Reference proteome</keyword>
<organism evidence="2 3">
    <name type="scientific">Gadus morhua</name>
    <name type="common">Atlantic cod</name>
    <dbReference type="NCBI Taxonomy" id="8049"/>
    <lineage>
        <taxon>Eukaryota</taxon>
        <taxon>Metazoa</taxon>
        <taxon>Chordata</taxon>
        <taxon>Craniata</taxon>
        <taxon>Vertebrata</taxon>
        <taxon>Euteleostomi</taxon>
        <taxon>Actinopterygii</taxon>
        <taxon>Neopterygii</taxon>
        <taxon>Teleostei</taxon>
        <taxon>Neoteleostei</taxon>
        <taxon>Acanthomorphata</taxon>
        <taxon>Zeiogadaria</taxon>
        <taxon>Gadariae</taxon>
        <taxon>Gadiformes</taxon>
        <taxon>Gadoidei</taxon>
        <taxon>Gadidae</taxon>
        <taxon>Gadus</taxon>
    </lineage>
</organism>
<dbReference type="GO" id="GO:0050727">
    <property type="term" value="P:regulation of inflammatory response"/>
    <property type="evidence" value="ECO:0007669"/>
    <property type="project" value="TreeGrafter"/>
</dbReference>
<dbReference type="InterPro" id="IPR001315">
    <property type="entry name" value="CARD"/>
</dbReference>
<dbReference type="PROSITE" id="PS50209">
    <property type="entry name" value="CARD"/>
    <property type="match status" value="1"/>
</dbReference>
<dbReference type="GO" id="GO:0097169">
    <property type="term" value="C:AIM2 inflammasome complex"/>
    <property type="evidence" value="ECO:0007669"/>
    <property type="project" value="TreeGrafter"/>
</dbReference>
<dbReference type="Pfam" id="PF00619">
    <property type="entry name" value="CARD"/>
    <property type="match status" value="1"/>
</dbReference>
<dbReference type="Proteomes" id="UP000694546">
    <property type="component" value="Chromosome 16"/>
</dbReference>
<feature type="domain" description="CARD" evidence="1">
    <location>
        <begin position="1"/>
        <end position="90"/>
    </location>
</feature>
<dbReference type="GO" id="GO:0072557">
    <property type="term" value="C:IPAF inflammasome complex"/>
    <property type="evidence" value="ECO:0007669"/>
    <property type="project" value="TreeGrafter"/>
</dbReference>
<evidence type="ECO:0000313" key="3">
    <source>
        <dbReference type="Proteomes" id="UP000694546"/>
    </source>
</evidence>
<evidence type="ECO:0000313" key="2">
    <source>
        <dbReference type="Ensembl" id="ENSGMOP00000032173.1"/>
    </source>
</evidence>
<reference evidence="2" key="1">
    <citation type="submission" date="2025-08" db="UniProtKB">
        <authorList>
            <consortium name="Ensembl"/>
        </authorList>
    </citation>
    <scope>IDENTIFICATION</scope>
</reference>
<accession>A0A8C5AHQ0</accession>
<dbReference type="InterPro" id="IPR011029">
    <property type="entry name" value="DEATH-like_dom_sf"/>
</dbReference>
<dbReference type="PANTHER" id="PTHR47901">
    <property type="entry name" value="CASPASE RECRUITMENT DOMAIN-CONTAINING PROTEIN 18"/>
    <property type="match status" value="1"/>
</dbReference>
<name>A0A8C5AHQ0_GADMO</name>
<evidence type="ECO:0000259" key="1">
    <source>
        <dbReference type="PROSITE" id="PS50209"/>
    </source>
</evidence>